<protein>
    <submittedName>
        <fullName evidence="1">Uncharacterized protein</fullName>
    </submittedName>
</protein>
<sequence>MTDNSRYGVGWSWFKHLSNKNNIWIIKNIMRQRINKKFQKIKLRRTKSRIFQSLRSEGEKHVLCIAEFCRISILVVQRMYQLLQFIEHVLPLQNLSFGIFNILFLFFCTKFHNALKAQEFGSGALKKLLSENEKENYPKIHELVLKLNVKLIFLICIPPLSGPIGKITKNYISTYLINFHGQLSRMLF</sequence>
<dbReference type="Proteomes" id="UP000276133">
    <property type="component" value="Unassembled WGS sequence"/>
</dbReference>
<dbReference type="AlphaFoldDB" id="A0A3M7RNV7"/>
<evidence type="ECO:0000313" key="1">
    <source>
        <dbReference type="EMBL" id="RNA25224.1"/>
    </source>
</evidence>
<name>A0A3M7RNV7_BRAPC</name>
<accession>A0A3M7RNV7</accession>
<evidence type="ECO:0000313" key="2">
    <source>
        <dbReference type="Proteomes" id="UP000276133"/>
    </source>
</evidence>
<reference evidence="1 2" key="1">
    <citation type="journal article" date="2018" name="Sci. Rep.">
        <title>Genomic signatures of local adaptation to the degree of environmental predictability in rotifers.</title>
        <authorList>
            <person name="Franch-Gras L."/>
            <person name="Hahn C."/>
            <person name="Garcia-Roger E.M."/>
            <person name="Carmona M.J."/>
            <person name="Serra M."/>
            <person name="Gomez A."/>
        </authorList>
    </citation>
    <scope>NUCLEOTIDE SEQUENCE [LARGE SCALE GENOMIC DNA]</scope>
    <source>
        <strain evidence="1">HYR1</strain>
    </source>
</reference>
<gene>
    <name evidence="1" type="ORF">BpHYR1_007751</name>
</gene>
<dbReference type="EMBL" id="REGN01002959">
    <property type="protein sequence ID" value="RNA25224.1"/>
    <property type="molecule type" value="Genomic_DNA"/>
</dbReference>
<organism evidence="1 2">
    <name type="scientific">Brachionus plicatilis</name>
    <name type="common">Marine rotifer</name>
    <name type="synonym">Brachionus muelleri</name>
    <dbReference type="NCBI Taxonomy" id="10195"/>
    <lineage>
        <taxon>Eukaryota</taxon>
        <taxon>Metazoa</taxon>
        <taxon>Spiralia</taxon>
        <taxon>Gnathifera</taxon>
        <taxon>Rotifera</taxon>
        <taxon>Eurotatoria</taxon>
        <taxon>Monogononta</taxon>
        <taxon>Pseudotrocha</taxon>
        <taxon>Ploima</taxon>
        <taxon>Brachionidae</taxon>
        <taxon>Brachionus</taxon>
    </lineage>
</organism>
<comment type="caution">
    <text evidence="1">The sequence shown here is derived from an EMBL/GenBank/DDBJ whole genome shotgun (WGS) entry which is preliminary data.</text>
</comment>
<proteinExistence type="predicted"/>
<keyword evidence="2" id="KW-1185">Reference proteome</keyword>